<gene>
    <name evidence="3" type="ORF">JCM14722_24730</name>
</gene>
<dbReference type="InterPro" id="IPR029014">
    <property type="entry name" value="NiFe-Hase_large"/>
</dbReference>
<keyword evidence="4" id="KW-1185">Reference proteome</keyword>
<feature type="domain" description="NADH-quinone oxidoreductase subunit D" evidence="2">
    <location>
        <begin position="119"/>
        <end position="282"/>
    </location>
</feature>
<dbReference type="RefSeq" id="WP_264981823.1">
    <property type="nucleotide sequence ID" value="NZ_AP026708.1"/>
</dbReference>
<keyword evidence="1" id="KW-0560">Oxidoreductase</keyword>
<accession>A0ABM8ATT7</accession>
<reference evidence="3" key="1">
    <citation type="submission" date="2022-08" db="EMBL/GenBank/DDBJ databases">
        <title>Genome Sequence of the sulphate-reducing bacterium, Pseudodesulfovibrio portus JCM14722.</title>
        <authorList>
            <person name="Kondo R."/>
            <person name="Kataoka T."/>
        </authorList>
    </citation>
    <scope>NUCLEOTIDE SEQUENCE</scope>
    <source>
        <strain evidence="3">JCM 14722</strain>
    </source>
</reference>
<dbReference type="InterPro" id="IPR001501">
    <property type="entry name" value="Ni-dep_hyd_lsu"/>
</dbReference>
<sequence length="359" mass="40221">MATTVIPFGPQHPVLPEPVHLTLKVEDEIVKEAIPALGYVHRGLEKLADIRDFHQMITVCERVCGICSMIHGACYSQSIEELMGIEITDRAKLLRVIWSELHRTHSHLLWLGLFADAFGFESLFMQFWKIRERIMDINEATAGSRVIVSVNVIGGVRADLSPDQIRWILSEIDIVEKETKALQDTIMNDYSVKARTVDVGVLTYDQAYELGAAGPTLRGSGVAQDMRMLGYGGYEFLDFEPVVETSGDCWARSTVRFREVLQSIDLVRQAISKLPEGELAVKVKGNPPEGEVYHRVEQPRGECVYYIRGNGTKHLDRLRIRTPTFANIPPLLAMMPGCELADVPVNVLSIDPCISCTER</sequence>
<dbReference type="Pfam" id="PF00374">
    <property type="entry name" value="NiFeSe_Hases"/>
    <property type="match status" value="1"/>
</dbReference>
<dbReference type="InterPro" id="IPR052197">
    <property type="entry name" value="ComplexI_49kDa-like"/>
</dbReference>
<dbReference type="PANTHER" id="PTHR43485">
    <property type="entry name" value="HYDROGENASE-4 COMPONENT G"/>
    <property type="match status" value="1"/>
</dbReference>
<evidence type="ECO:0000256" key="1">
    <source>
        <dbReference type="ARBA" id="ARBA00023002"/>
    </source>
</evidence>
<dbReference type="EMBL" id="AP026708">
    <property type="protein sequence ID" value="BDQ34931.1"/>
    <property type="molecule type" value="Genomic_DNA"/>
</dbReference>
<feature type="domain" description="NADH-quinone oxidoreductase subunit D" evidence="2">
    <location>
        <begin position="286"/>
        <end position="359"/>
    </location>
</feature>
<organism evidence="3 4">
    <name type="scientific">Pseudodesulfovibrio portus</name>
    <dbReference type="NCBI Taxonomy" id="231439"/>
    <lineage>
        <taxon>Bacteria</taxon>
        <taxon>Pseudomonadati</taxon>
        <taxon>Thermodesulfobacteriota</taxon>
        <taxon>Desulfovibrionia</taxon>
        <taxon>Desulfovibrionales</taxon>
        <taxon>Desulfovibrionaceae</taxon>
    </lineage>
</organism>
<proteinExistence type="predicted"/>
<name>A0ABM8ATT7_9BACT</name>
<evidence type="ECO:0000313" key="3">
    <source>
        <dbReference type="EMBL" id="BDQ34931.1"/>
    </source>
</evidence>
<dbReference type="PROSITE" id="PS00507">
    <property type="entry name" value="NI_HGENASE_L_1"/>
    <property type="match status" value="1"/>
</dbReference>
<dbReference type="Gene3D" id="1.10.645.10">
    <property type="entry name" value="Cytochrome-c3 Hydrogenase, chain B"/>
    <property type="match status" value="1"/>
</dbReference>
<dbReference type="Proteomes" id="UP001061361">
    <property type="component" value="Chromosome"/>
</dbReference>
<dbReference type="Pfam" id="PF00346">
    <property type="entry name" value="Complex1_49kDa"/>
    <property type="match status" value="2"/>
</dbReference>
<dbReference type="InterPro" id="IPR018194">
    <property type="entry name" value="Ni-dep_hyd_lsu_Ni_BS"/>
</dbReference>
<evidence type="ECO:0000259" key="2">
    <source>
        <dbReference type="Pfam" id="PF00346"/>
    </source>
</evidence>
<dbReference type="SUPFAM" id="SSF56762">
    <property type="entry name" value="HydB/Nqo4-like"/>
    <property type="match status" value="1"/>
</dbReference>
<evidence type="ECO:0000313" key="4">
    <source>
        <dbReference type="Proteomes" id="UP001061361"/>
    </source>
</evidence>
<protein>
    <submittedName>
        <fullName evidence="3">NADH dehydrogenase</fullName>
    </submittedName>
</protein>
<dbReference type="InterPro" id="IPR001135">
    <property type="entry name" value="NADH_Q_OxRdtase_suD"/>
</dbReference>
<dbReference type="PANTHER" id="PTHR43485:SF1">
    <property type="entry name" value="FORMATE HYDROGENLYASE SUBUNIT 5-RELATED"/>
    <property type="match status" value="1"/>
</dbReference>